<evidence type="ECO:0000313" key="10">
    <source>
        <dbReference type="Proteomes" id="UP000440578"/>
    </source>
</evidence>
<comment type="subcellular location">
    <subcellularLocation>
        <location evidence="1">Nucleus</location>
    </subcellularLocation>
</comment>
<keyword evidence="4" id="KW-0694">RNA-binding</keyword>
<comment type="similarity">
    <text evidence="2">Belongs to the SLBP family.</text>
</comment>
<organism evidence="9 10">
    <name type="scientific">Amphibalanus amphitrite</name>
    <name type="common">Striped barnacle</name>
    <name type="synonym">Balanus amphitrite</name>
    <dbReference type="NCBI Taxonomy" id="1232801"/>
    <lineage>
        <taxon>Eukaryota</taxon>
        <taxon>Metazoa</taxon>
        <taxon>Ecdysozoa</taxon>
        <taxon>Arthropoda</taxon>
        <taxon>Crustacea</taxon>
        <taxon>Multicrustacea</taxon>
        <taxon>Cirripedia</taxon>
        <taxon>Thoracica</taxon>
        <taxon>Thoracicalcarea</taxon>
        <taxon>Balanomorpha</taxon>
        <taxon>Balanoidea</taxon>
        <taxon>Balanidae</taxon>
        <taxon>Amphibalaninae</taxon>
        <taxon>Amphibalanus</taxon>
    </lineage>
</organism>
<evidence type="ECO:0000259" key="7">
    <source>
        <dbReference type="Pfam" id="PF08573"/>
    </source>
</evidence>
<evidence type="ECO:0000256" key="3">
    <source>
        <dbReference type="ARBA" id="ARBA00022763"/>
    </source>
</evidence>
<dbReference type="GO" id="GO:0006398">
    <property type="term" value="P:mRNA 3'-end processing by stem-loop binding and cleavage"/>
    <property type="evidence" value="ECO:0007669"/>
    <property type="project" value="TreeGrafter"/>
</dbReference>
<keyword evidence="3" id="KW-0227">DNA damage</keyword>
<dbReference type="FunFam" id="1.10.8.1120:FF:000001">
    <property type="entry name" value="Histone RNA hairpin-binding protein-like"/>
    <property type="match status" value="1"/>
</dbReference>
<dbReference type="Gene3D" id="1.10.8.1120">
    <property type="entry name" value="Histone RNA hairpin-binding protein RNA-binding domain"/>
    <property type="match status" value="1"/>
</dbReference>
<dbReference type="InterPro" id="IPR013882">
    <property type="entry name" value="Ctp1_C"/>
</dbReference>
<dbReference type="InterPro" id="IPR026502">
    <property type="entry name" value="SLBP1/SLBP2"/>
</dbReference>
<feature type="region of interest" description="Disordered" evidence="6">
    <location>
        <begin position="1"/>
        <end position="40"/>
    </location>
</feature>
<evidence type="ECO:0000256" key="2">
    <source>
        <dbReference type="ARBA" id="ARBA00006151"/>
    </source>
</evidence>
<evidence type="ECO:0000256" key="6">
    <source>
        <dbReference type="SAM" id="MobiDB-lite"/>
    </source>
</evidence>
<dbReference type="GO" id="GO:0005737">
    <property type="term" value="C:cytoplasm"/>
    <property type="evidence" value="ECO:0007669"/>
    <property type="project" value="TreeGrafter"/>
</dbReference>
<dbReference type="GO" id="GO:0071207">
    <property type="term" value="F:histone pre-mRNA stem-loop binding"/>
    <property type="evidence" value="ECO:0007669"/>
    <property type="project" value="TreeGrafter"/>
</dbReference>
<comment type="caution">
    <text evidence="9">The sequence shown here is derived from an EMBL/GenBank/DDBJ whole genome shotgun (WGS) entry which is preliminary data.</text>
</comment>
<feature type="compositionally biased region" description="Low complexity" evidence="6">
    <location>
        <begin position="247"/>
        <end position="264"/>
    </location>
</feature>
<dbReference type="GO" id="GO:0007076">
    <property type="term" value="P:mitotic chromosome condensation"/>
    <property type="evidence" value="ECO:0007669"/>
    <property type="project" value="UniProtKB-ARBA"/>
</dbReference>
<feature type="compositionally biased region" description="Polar residues" evidence="6">
    <location>
        <begin position="125"/>
        <end position="134"/>
    </location>
</feature>
<dbReference type="EMBL" id="VIIS01001490">
    <property type="protein sequence ID" value="KAF0297423.1"/>
    <property type="molecule type" value="Genomic_DNA"/>
</dbReference>
<dbReference type="GO" id="GO:0051028">
    <property type="term" value="P:mRNA transport"/>
    <property type="evidence" value="ECO:0007669"/>
    <property type="project" value="TreeGrafter"/>
</dbReference>
<feature type="domain" description="DNA endonuclease activator Ctp1 C-terminal" evidence="7">
    <location>
        <begin position="371"/>
        <end position="410"/>
    </location>
</feature>
<evidence type="ECO:0000259" key="8">
    <source>
        <dbReference type="Pfam" id="PF15247"/>
    </source>
</evidence>
<name>A0A6A4VUU0_AMPAM</name>
<dbReference type="OrthoDB" id="265795at2759"/>
<protein>
    <submittedName>
        <fullName evidence="9">Histone RNA hairpin-binding protein</fullName>
    </submittedName>
</protein>
<accession>A0A6A4VUU0</accession>
<gene>
    <name evidence="9" type="primary">slbp1_2</name>
    <name evidence="9" type="ORF">FJT64_005124</name>
</gene>
<dbReference type="InterPro" id="IPR038294">
    <property type="entry name" value="SLBP_RNA_bind_sf"/>
</dbReference>
<dbReference type="Proteomes" id="UP000440578">
    <property type="component" value="Unassembled WGS sequence"/>
</dbReference>
<keyword evidence="5" id="KW-0539">Nucleus</keyword>
<evidence type="ECO:0000256" key="1">
    <source>
        <dbReference type="ARBA" id="ARBA00004123"/>
    </source>
</evidence>
<feature type="compositionally biased region" description="Low complexity" evidence="6">
    <location>
        <begin position="279"/>
        <end position="293"/>
    </location>
</feature>
<keyword evidence="10" id="KW-1185">Reference proteome</keyword>
<dbReference type="GO" id="GO:0071204">
    <property type="term" value="C:histone pre-mRNA 3'end processing complex"/>
    <property type="evidence" value="ECO:0007669"/>
    <property type="project" value="TreeGrafter"/>
</dbReference>
<feature type="compositionally biased region" description="Pro residues" evidence="6">
    <location>
        <begin position="307"/>
        <end position="326"/>
    </location>
</feature>
<feature type="compositionally biased region" description="Low complexity" evidence="6">
    <location>
        <begin position="153"/>
        <end position="178"/>
    </location>
</feature>
<feature type="domain" description="Histone RNA hairpin-binding protein RNA-binding" evidence="8">
    <location>
        <begin position="47"/>
        <end position="113"/>
    </location>
</feature>
<dbReference type="PANTHER" id="PTHR17408">
    <property type="entry name" value="HISTONE RNA HAIRPIN-BINDING PROTEIN"/>
    <property type="match status" value="1"/>
</dbReference>
<evidence type="ECO:0000256" key="5">
    <source>
        <dbReference type="ARBA" id="ARBA00023242"/>
    </source>
</evidence>
<feature type="region of interest" description="Disordered" evidence="6">
    <location>
        <begin position="247"/>
        <end position="405"/>
    </location>
</feature>
<reference evidence="9 10" key="1">
    <citation type="submission" date="2019-07" db="EMBL/GenBank/DDBJ databases">
        <title>Draft genome assembly of a fouling barnacle, Amphibalanus amphitrite (Darwin, 1854): The first reference genome for Thecostraca.</title>
        <authorList>
            <person name="Kim W."/>
        </authorList>
    </citation>
    <scope>NUCLEOTIDE SEQUENCE [LARGE SCALE GENOMIC DNA]</scope>
    <source>
        <strain evidence="9">SNU_AA5</strain>
        <tissue evidence="9">Soma without cirri and trophi</tissue>
    </source>
</reference>
<feature type="compositionally biased region" description="Low complexity" evidence="6">
    <location>
        <begin position="1"/>
        <end position="14"/>
    </location>
</feature>
<dbReference type="GO" id="GO:0006281">
    <property type="term" value="P:DNA repair"/>
    <property type="evidence" value="ECO:0007669"/>
    <property type="project" value="InterPro"/>
</dbReference>
<dbReference type="PANTHER" id="PTHR17408:SF0">
    <property type="entry name" value="HISTONE RNA HAIRPIN-BINDING PROTEIN"/>
    <property type="match status" value="1"/>
</dbReference>
<evidence type="ECO:0000256" key="4">
    <source>
        <dbReference type="ARBA" id="ARBA00022884"/>
    </source>
</evidence>
<dbReference type="Pfam" id="PF15247">
    <property type="entry name" value="SLBP_RNA_bind"/>
    <property type="match status" value="1"/>
</dbReference>
<dbReference type="GO" id="GO:0003729">
    <property type="term" value="F:mRNA binding"/>
    <property type="evidence" value="ECO:0007669"/>
    <property type="project" value="InterPro"/>
</dbReference>
<evidence type="ECO:0000313" key="9">
    <source>
        <dbReference type="EMBL" id="KAF0297423.1"/>
    </source>
</evidence>
<dbReference type="AlphaFoldDB" id="A0A6A4VUU0"/>
<feature type="region of interest" description="Disordered" evidence="6">
    <location>
        <begin position="122"/>
        <end position="187"/>
    </location>
</feature>
<dbReference type="Pfam" id="PF08573">
    <property type="entry name" value="SAE2"/>
    <property type="match status" value="1"/>
</dbReference>
<dbReference type="InterPro" id="IPR029344">
    <property type="entry name" value="SLBP_RNA_bind"/>
</dbReference>
<proteinExistence type="inferred from homology"/>
<sequence>MPSPGASPSSTASPLVSPGVSPAGAVRRSPRKGSRPVRTPQFVVEDDPVILARRQKQIEYGKNTLAYQQYTAAVPRAQRLGYHPRTPVKRRVQSRRRWDNAVRCWRVHLHYWNDPAKLAELRGQESASDTSSVVSDPAETGSAPEAAGEHGAEAAAETGAAAEGSEAEQMGQGDPDAAAAEKEDGEEAFDWAAEVEEMAELQLRQVWSDLMPSFPDPAALLNISDPDDRAATMLIKTLYVLFQGGAASAPPASAEEFGPSSPDDLVPPSPGDVAYFNQPKRSVPSRSSSRPVVLAPETADIPCAPRGDPPTHPVPETALPPPPPVVWVPETLESSPGRRGHRPCPVAETVQLPATPPRPVRPTDPWYSDRNMTDEELRAHMNRCSRHRQQEPPPPDTPPEFWDPVAFPATDITQYGAVTPRPRPRRRL</sequence>